<dbReference type="EMBL" id="UYRU01048069">
    <property type="protein sequence ID" value="VDN09921.1"/>
    <property type="molecule type" value="Genomic_DNA"/>
</dbReference>
<evidence type="ECO:0000313" key="2">
    <source>
        <dbReference type="EMBL" id="VDN09921.1"/>
    </source>
</evidence>
<sequence>MDSRKSLKAQTTPRPGYTTGILPPRTTSLPRPLVNGSADLISRGGEEDSQASKIGPSQRRVMAHAPQTRTLPTDTSRYGGTPSGGTSGALTDGYRNHSNVTQHRARSTTLSGGLPPPSISGLRPVSRSPGYLLPSEIGSRTMAVNGGGRSRFPRTASEGRRTATADFTPTSLSDVDSYGEMQFPTVQSWLRSPVPTREQKVSTVHPLVVAEFLSP</sequence>
<proteinExistence type="predicted"/>
<dbReference type="OrthoDB" id="1746725at2759"/>
<name>A0A3P7LUQ3_DIBLA</name>
<gene>
    <name evidence="2" type="ORF">DILT_LOCUS5752</name>
</gene>
<protein>
    <submittedName>
        <fullName evidence="2">Uncharacterized protein</fullName>
    </submittedName>
</protein>
<organism evidence="2 3">
    <name type="scientific">Dibothriocephalus latus</name>
    <name type="common">Fish tapeworm</name>
    <name type="synonym">Diphyllobothrium latum</name>
    <dbReference type="NCBI Taxonomy" id="60516"/>
    <lineage>
        <taxon>Eukaryota</taxon>
        <taxon>Metazoa</taxon>
        <taxon>Spiralia</taxon>
        <taxon>Lophotrochozoa</taxon>
        <taxon>Platyhelminthes</taxon>
        <taxon>Cestoda</taxon>
        <taxon>Eucestoda</taxon>
        <taxon>Diphyllobothriidea</taxon>
        <taxon>Diphyllobothriidae</taxon>
        <taxon>Dibothriocephalus</taxon>
    </lineage>
</organism>
<feature type="region of interest" description="Disordered" evidence="1">
    <location>
        <begin position="1"/>
        <end position="127"/>
    </location>
</feature>
<feature type="region of interest" description="Disordered" evidence="1">
    <location>
        <begin position="143"/>
        <end position="171"/>
    </location>
</feature>
<keyword evidence="3" id="KW-1185">Reference proteome</keyword>
<feature type="compositionally biased region" description="Polar residues" evidence="1">
    <location>
        <begin position="96"/>
        <end position="111"/>
    </location>
</feature>
<accession>A0A3P7LUQ3</accession>
<evidence type="ECO:0000313" key="3">
    <source>
        <dbReference type="Proteomes" id="UP000281553"/>
    </source>
</evidence>
<dbReference type="AlphaFoldDB" id="A0A3P7LUQ3"/>
<feature type="compositionally biased region" description="Polar residues" evidence="1">
    <location>
        <begin position="67"/>
        <end position="78"/>
    </location>
</feature>
<feature type="compositionally biased region" description="Low complexity" evidence="1">
    <location>
        <begin position="22"/>
        <end position="33"/>
    </location>
</feature>
<reference evidence="2 3" key="1">
    <citation type="submission" date="2018-11" db="EMBL/GenBank/DDBJ databases">
        <authorList>
            <consortium name="Pathogen Informatics"/>
        </authorList>
    </citation>
    <scope>NUCLEOTIDE SEQUENCE [LARGE SCALE GENOMIC DNA]</scope>
</reference>
<dbReference type="Proteomes" id="UP000281553">
    <property type="component" value="Unassembled WGS sequence"/>
</dbReference>
<evidence type="ECO:0000256" key="1">
    <source>
        <dbReference type="SAM" id="MobiDB-lite"/>
    </source>
</evidence>